<accession>A0A6C0J3U0</accession>
<reference evidence="2" key="1">
    <citation type="journal article" date="2020" name="Nature">
        <title>Giant virus diversity and host interactions through global metagenomics.</title>
        <authorList>
            <person name="Schulz F."/>
            <person name="Roux S."/>
            <person name="Paez-Espino D."/>
            <person name="Jungbluth S."/>
            <person name="Walsh D.A."/>
            <person name="Denef V.J."/>
            <person name="McMahon K.D."/>
            <person name="Konstantinidis K.T."/>
            <person name="Eloe-Fadrosh E.A."/>
            <person name="Kyrpides N.C."/>
            <person name="Woyke T."/>
        </authorList>
    </citation>
    <scope>NUCLEOTIDE SEQUENCE</scope>
    <source>
        <strain evidence="2">GVMAG-M-3300025676-16</strain>
    </source>
</reference>
<sequence length="58" mass="6164">MTFSVRIFNNSYYSILPLPQLLEESGKSGTTGSTGPASTLNFRGVWDSGANYSTGDAV</sequence>
<evidence type="ECO:0000313" key="2">
    <source>
        <dbReference type="EMBL" id="QHT98627.1"/>
    </source>
</evidence>
<organism evidence="2">
    <name type="scientific">viral metagenome</name>
    <dbReference type="NCBI Taxonomy" id="1070528"/>
    <lineage>
        <taxon>unclassified sequences</taxon>
        <taxon>metagenomes</taxon>
        <taxon>organismal metagenomes</taxon>
    </lineage>
</organism>
<feature type="compositionally biased region" description="Low complexity" evidence="1">
    <location>
        <begin position="27"/>
        <end position="39"/>
    </location>
</feature>
<protein>
    <submittedName>
        <fullName evidence="2">Uncharacterized protein</fullName>
    </submittedName>
</protein>
<evidence type="ECO:0000256" key="1">
    <source>
        <dbReference type="SAM" id="MobiDB-lite"/>
    </source>
</evidence>
<feature type="region of interest" description="Disordered" evidence="1">
    <location>
        <begin position="24"/>
        <end position="43"/>
    </location>
</feature>
<name>A0A6C0J3U0_9ZZZZ</name>
<proteinExistence type="predicted"/>
<dbReference type="AlphaFoldDB" id="A0A6C0J3U0"/>
<dbReference type="EMBL" id="MN740294">
    <property type="protein sequence ID" value="QHT98627.1"/>
    <property type="molecule type" value="Genomic_DNA"/>
</dbReference>